<evidence type="ECO:0000313" key="3">
    <source>
        <dbReference type="EMBL" id="MBD3915480.1"/>
    </source>
</evidence>
<organism evidence="3 4">
    <name type="scientific">Nocardioides hwasunensis</name>
    <dbReference type="NCBI Taxonomy" id="397258"/>
    <lineage>
        <taxon>Bacteria</taxon>
        <taxon>Bacillati</taxon>
        <taxon>Actinomycetota</taxon>
        <taxon>Actinomycetes</taxon>
        <taxon>Propionibacteriales</taxon>
        <taxon>Nocardioidaceae</taxon>
        <taxon>Nocardioides</taxon>
    </lineage>
</organism>
<sequence length="55" mass="5791">MLRSIRESTGTLIRTTPRGGLENLDHPTLCSDWTVRQLAAHVATGPAGSSRCGAA</sequence>
<evidence type="ECO:0000313" key="4">
    <source>
        <dbReference type="Proteomes" id="UP000649289"/>
    </source>
</evidence>
<gene>
    <name evidence="3" type="ORF">IEZ25_12730</name>
</gene>
<accession>A0ABR8ML15</accession>
<evidence type="ECO:0000256" key="1">
    <source>
        <dbReference type="SAM" id="MobiDB-lite"/>
    </source>
</evidence>
<dbReference type="GO" id="GO:0016853">
    <property type="term" value="F:isomerase activity"/>
    <property type="evidence" value="ECO:0007669"/>
    <property type="project" value="UniProtKB-KW"/>
</dbReference>
<dbReference type="InterPro" id="IPR034660">
    <property type="entry name" value="DinB/YfiT-like"/>
</dbReference>
<feature type="region of interest" description="Disordered" evidence="1">
    <location>
        <begin position="1"/>
        <end position="21"/>
    </location>
</feature>
<dbReference type="SUPFAM" id="SSF109854">
    <property type="entry name" value="DinB/YfiT-like putative metalloenzymes"/>
    <property type="match status" value="1"/>
</dbReference>
<evidence type="ECO:0000259" key="2">
    <source>
        <dbReference type="Pfam" id="PF11716"/>
    </source>
</evidence>
<feature type="domain" description="Mycothiol-dependent maleylpyruvate isomerase metal-binding" evidence="2">
    <location>
        <begin position="22"/>
        <end position="45"/>
    </location>
</feature>
<dbReference type="InterPro" id="IPR024344">
    <property type="entry name" value="MDMPI_metal-binding"/>
</dbReference>
<dbReference type="Proteomes" id="UP000649289">
    <property type="component" value="Unassembled WGS sequence"/>
</dbReference>
<keyword evidence="4" id="KW-1185">Reference proteome</keyword>
<name>A0ABR8ML15_9ACTN</name>
<dbReference type="Pfam" id="PF11716">
    <property type="entry name" value="MDMPI_N"/>
    <property type="match status" value="1"/>
</dbReference>
<keyword evidence="3" id="KW-0413">Isomerase</keyword>
<comment type="caution">
    <text evidence="3">The sequence shown here is derived from an EMBL/GenBank/DDBJ whole genome shotgun (WGS) entry which is preliminary data.</text>
</comment>
<dbReference type="EMBL" id="JACXYY010000005">
    <property type="protein sequence ID" value="MBD3915480.1"/>
    <property type="molecule type" value="Genomic_DNA"/>
</dbReference>
<proteinExistence type="predicted"/>
<dbReference type="Gene3D" id="1.20.120.450">
    <property type="entry name" value="dinb family like domain"/>
    <property type="match status" value="1"/>
</dbReference>
<reference evidence="3 4" key="1">
    <citation type="submission" date="2020-09" db="EMBL/GenBank/DDBJ databases">
        <title>novel species in genus Nocardioides.</title>
        <authorList>
            <person name="Zhang G."/>
        </authorList>
    </citation>
    <scope>NUCLEOTIDE SEQUENCE [LARGE SCALE GENOMIC DNA]</scope>
    <source>
        <strain evidence="3 4">19197</strain>
    </source>
</reference>
<protein>
    <submittedName>
        <fullName evidence="3">Maleylpyruvate isomerase N-terminal domain-containing protein</fullName>
    </submittedName>
</protein>